<evidence type="ECO:0000313" key="3">
    <source>
        <dbReference type="Proteomes" id="UP000235371"/>
    </source>
</evidence>
<evidence type="ECO:0000256" key="1">
    <source>
        <dbReference type="SAM" id="MobiDB-lite"/>
    </source>
</evidence>
<dbReference type="EMBL" id="KZ613895">
    <property type="protein sequence ID" value="PMD53066.1"/>
    <property type="molecule type" value="Genomic_DNA"/>
</dbReference>
<gene>
    <name evidence="2" type="ORF">K444DRAFT_635975</name>
</gene>
<keyword evidence="3" id="KW-1185">Reference proteome</keyword>
<feature type="compositionally biased region" description="Pro residues" evidence="1">
    <location>
        <begin position="30"/>
        <end position="39"/>
    </location>
</feature>
<protein>
    <submittedName>
        <fullName evidence="2">Uncharacterized protein</fullName>
    </submittedName>
</protein>
<name>A0A2J6SQK9_9HELO</name>
<reference evidence="2 3" key="1">
    <citation type="submission" date="2016-04" db="EMBL/GenBank/DDBJ databases">
        <title>A degradative enzymes factory behind the ericoid mycorrhizal symbiosis.</title>
        <authorList>
            <consortium name="DOE Joint Genome Institute"/>
            <person name="Martino E."/>
            <person name="Morin E."/>
            <person name="Grelet G."/>
            <person name="Kuo A."/>
            <person name="Kohler A."/>
            <person name="Daghino S."/>
            <person name="Barry K."/>
            <person name="Choi C."/>
            <person name="Cichocki N."/>
            <person name="Clum A."/>
            <person name="Copeland A."/>
            <person name="Hainaut M."/>
            <person name="Haridas S."/>
            <person name="Labutti K."/>
            <person name="Lindquist E."/>
            <person name="Lipzen A."/>
            <person name="Khouja H.-R."/>
            <person name="Murat C."/>
            <person name="Ohm R."/>
            <person name="Olson A."/>
            <person name="Spatafora J."/>
            <person name="Veneault-Fourrey C."/>
            <person name="Henrissat B."/>
            <person name="Grigoriev I."/>
            <person name="Martin F."/>
            <person name="Perotto S."/>
        </authorList>
    </citation>
    <scope>NUCLEOTIDE SEQUENCE [LARGE SCALE GENOMIC DNA]</scope>
    <source>
        <strain evidence="2 3">E</strain>
    </source>
</reference>
<dbReference type="RefSeq" id="XP_024729970.1">
    <property type="nucleotide sequence ID" value="XM_024883939.1"/>
</dbReference>
<dbReference type="Proteomes" id="UP000235371">
    <property type="component" value="Unassembled WGS sequence"/>
</dbReference>
<proteinExistence type="predicted"/>
<sequence>MPPPPPPPPPPFTLPPDSISTQTNLINHLLPPPPPPFTLPPGNSSANSNENRLHLHTNKPHQSPPDWRSVESTTTTTNTIITITMVRPNTARNRARARARKMILESPNCPPAVQNAGRVTAAMETALRGVIDPMYAGNIANTTVRGAALAGAQAAAATWPPNGFQL</sequence>
<accession>A0A2J6SQK9</accession>
<feature type="region of interest" description="Disordered" evidence="1">
    <location>
        <begin position="1"/>
        <end position="73"/>
    </location>
</feature>
<organism evidence="2 3">
    <name type="scientific">Hyaloscypha bicolor E</name>
    <dbReference type="NCBI Taxonomy" id="1095630"/>
    <lineage>
        <taxon>Eukaryota</taxon>
        <taxon>Fungi</taxon>
        <taxon>Dikarya</taxon>
        <taxon>Ascomycota</taxon>
        <taxon>Pezizomycotina</taxon>
        <taxon>Leotiomycetes</taxon>
        <taxon>Helotiales</taxon>
        <taxon>Hyaloscyphaceae</taxon>
        <taxon>Hyaloscypha</taxon>
        <taxon>Hyaloscypha bicolor</taxon>
    </lineage>
</organism>
<dbReference type="GeneID" id="36592016"/>
<dbReference type="AlphaFoldDB" id="A0A2J6SQK9"/>
<evidence type="ECO:0000313" key="2">
    <source>
        <dbReference type="EMBL" id="PMD53066.1"/>
    </source>
</evidence>
<dbReference type="InParanoid" id="A0A2J6SQK9"/>
<feature type="compositionally biased region" description="Pro residues" evidence="1">
    <location>
        <begin position="1"/>
        <end position="14"/>
    </location>
</feature>